<dbReference type="Gene3D" id="2.60.200.20">
    <property type="match status" value="1"/>
</dbReference>
<comment type="similarity">
    <text evidence="1">Belongs to the GSP E family.</text>
</comment>
<dbReference type="InterPro" id="IPR000253">
    <property type="entry name" value="FHA_dom"/>
</dbReference>
<gene>
    <name evidence="4" type="ORF">FHP08_07905</name>
</gene>
<dbReference type="RefSeq" id="WP_147703907.1">
    <property type="nucleotide sequence ID" value="NZ_VDUY01000003.1"/>
</dbReference>
<dbReference type="PROSITE" id="PS50006">
    <property type="entry name" value="FHA_DOMAIN"/>
    <property type="match status" value="1"/>
</dbReference>
<dbReference type="Pfam" id="PF00498">
    <property type="entry name" value="FHA"/>
    <property type="match status" value="1"/>
</dbReference>
<evidence type="ECO:0000256" key="2">
    <source>
        <dbReference type="SAM" id="MobiDB-lite"/>
    </source>
</evidence>
<dbReference type="GO" id="GO:0016887">
    <property type="term" value="F:ATP hydrolysis activity"/>
    <property type="evidence" value="ECO:0007669"/>
    <property type="project" value="InterPro"/>
</dbReference>
<dbReference type="EMBL" id="VDUY01000003">
    <property type="protein sequence ID" value="TXL65993.1"/>
    <property type="molecule type" value="Genomic_DNA"/>
</dbReference>
<dbReference type="SMART" id="SM00382">
    <property type="entry name" value="AAA"/>
    <property type="match status" value="1"/>
</dbReference>
<dbReference type="CDD" id="cd00060">
    <property type="entry name" value="FHA"/>
    <property type="match status" value="1"/>
</dbReference>
<dbReference type="PANTHER" id="PTHR30486">
    <property type="entry name" value="TWITCHING MOTILITY PROTEIN PILT"/>
    <property type="match status" value="1"/>
</dbReference>
<organism evidence="4 5">
    <name type="scientific">Zeimonas arvi</name>
    <dbReference type="NCBI Taxonomy" id="2498847"/>
    <lineage>
        <taxon>Bacteria</taxon>
        <taxon>Pseudomonadati</taxon>
        <taxon>Pseudomonadota</taxon>
        <taxon>Betaproteobacteria</taxon>
        <taxon>Burkholderiales</taxon>
        <taxon>Burkholderiaceae</taxon>
        <taxon>Zeimonas</taxon>
    </lineage>
</organism>
<name>A0A5C8NXN3_9BURK</name>
<feature type="domain" description="FHA" evidence="3">
    <location>
        <begin position="23"/>
        <end position="72"/>
    </location>
</feature>
<feature type="region of interest" description="Disordered" evidence="2">
    <location>
        <begin position="104"/>
        <end position="153"/>
    </location>
</feature>
<comment type="caution">
    <text evidence="4">The sequence shown here is derived from an EMBL/GenBank/DDBJ whole genome shotgun (WGS) entry which is preliminary data.</text>
</comment>
<dbReference type="AlphaFoldDB" id="A0A5C8NXN3"/>
<dbReference type="PANTHER" id="PTHR30486:SF15">
    <property type="entry name" value="TYPE II_IV SECRETION SYSTEM ATPASE"/>
    <property type="match status" value="1"/>
</dbReference>
<dbReference type="OrthoDB" id="9810761at2"/>
<dbReference type="Proteomes" id="UP000321548">
    <property type="component" value="Unassembled WGS sequence"/>
</dbReference>
<accession>A0A5C8NXN3</accession>
<dbReference type="InterPro" id="IPR003593">
    <property type="entry name" value="AAA+_ATPase"/>
</dbReference>
<dbReference type="InterPro" id="IPR027417">
    <property type="entry name" value="P-loop_NTPase"/>
</dbReference>
<dbReference type="InterPro" id="IPR001482">
    <property type="entry name" value="T2SS/T4SS_dom"/>
</dbReference>
<protein>
    <submittedName>
        <fullName evidence="4">FHA domain-containing protein</fullName>
    </submittedName>
</protein>
<proteinExistence type="inferred from homology"/>
<dbReference type="CDD" id="cd01130">
    <property type="entry name" value="VirB11-like_ATPase"/>
    <property type="match status" value="1"/>
</dbReference>
<dbReference type="Pfam" id="PF00437">
    <property type="entry name" value="T2SSE"/>
    <property type="match status" value="1"/>
</dbReference>
<evidence type="ECO:0000313" key="4">
    <source>
        <dbReference type="EMBL" id="TXL65993.1"/>
    </source>
</evidence>
<dbReference type="InterPro" id="IPR050921">
    <property type="entry name" value="T4SS_GSP_E_ATPase"/>
</dbReference>
<dbReference type="Gene3D" id="3.40.50.300">
    <property type="entry name" value="P-loop containing nucleotide triphosphate hydrolases"/>
    <property type="match status" value="1"/>
</dbReference>
<evidence type="ECO:0000259" key="3">
    <source>
        <dbReference type="PROSITE" id="PS50006"/>
    </source>
</evidence>
<dbReference type="SUPFAM" id="SSF52540">
    <property type="entry name" value="P-loop containing nucleoside triphosphate hydrolases"/>
    <property type="match status" value="1"/>
</dbReference>
<reference evidence="4 5" key="1">
    <citation type="submission" date="2019-06" db="EMBL/GenBank/DDBJ databases">
        <title>Quisquiliibacterium sp. nov., isolated from a maize field.</title>
        <authorList>
            <person name="Lin S.-Y."/>
            <person name="Tsai C.-F."/>
            <person name="Young C.-C."/>
        </authorList>
    </citation>
    <scope>NUCLEOTIDE SEQUENCE [LARGE SCALE GENOMIC DNA]</scope>
    <source>
        <strain evidence="4 5">CC-CFT501</strain>
    </source>
</reference>
<sequence length="576" mass="62297">MLTLIIESDGQPTRSQRIERFPCRIGRSRDADVVLPGWRVARLHAELQRIDRGFRLVDTGTLAGTWVNGERIAEFGPLDERDEILIAGHRLIVHPAREARVAPVLPEKPGPEPALQPATAPGSQTDPGQASAAGWPDALPASGTTAAGGPRVSPAEGLEWRRILHRRLLHAIDLHRKDIRQLSPAQLRSEARALLLDLVASEAALPAGIDRERLIGQVLDEAIGLGPLEALLADDTIGEIMVNGAREIFVERNGLIEPCAAAFTDDDAVRAAIERIVAPVGRRIDESSPMVDARLADGSRVNAIIPPLSLRGPTITIRRFNRTLFAPADLVAIGSLSRPMLDFLALCVAQRRNIVVSGGTGSGKTTLLNLLSNLIPRGERIITIEDAAELRLAHPHLVSLEARPANLEGRGEVTIRDLVRNALRMRPDRIVVGECRGGEALDMLQAMNTGHDGSLTTVHANSARDVLSRLETMVLMAGVDMPVTAIREQVASAIDIVVHQARLPDGSRRIVEIAELTGMEGGRVLTQPLFRFHRGGPSDPGGGRFAGCGNVPQFLEALSEQRVGCDLSHFEERRHA</sequence>
<evidence type="ECO:0000256" key="1">
    <source>
        <dbReference type="ARBA" id="ARBA00006611"/>
    </source>
</evidence>
<dbReference type="SMART" id="SM00240">
    <property type="entry name" value="FHA"/>
    <property type="match status" value="1"/>
</dbReference>
<keyword evidence="5" id="KW-1185">Reference proteome</keyword>
<dbReference type="SUPFAM" id="SSF49879">
    <property type="entry name" value="SMAD/FHA domain"/>
    <property type="match status" value="1"/>
</dbReference>
<evidence type="ECO:0000313" key="5">
    <source>
        <dbReference type="Proteomes" id="UP000321548"/>
    </source>
</evidence>
<dbReference type="Gene3D" id="3.30.450.380">
    <property type="match status" value="1"/>
</dbReference>
<dbReference type="InterPro" id="IPR008984">
    <property type="entry name" value="SMAD_FHA_dom_sf"/>
</dbReference>